<evidence type="ECO:0000313" key="4">
    <source>
        <dbReference type="Proteomes" id="UP000223311"/>
    </source>
</evidence>
<reference evidence="2 4" key="2">
    <citation type="submission" date="2017-09" db="EMBL/GenBank/DDBJ databases">
        <title>Large-scale bioinformatics analysis of Bacillus genomes uncovers conserved roles of natural products in bacterial physiology.</title>
        <authorList>
            <consortium name="Agbiome Team Llc"/>
            <person name="Bleich R.M."/>
            <person name="Grubbs K.J."/>
            <person name="Santa Maria K.C."/>
            <person name="Allen S.E."/>
            <person name="Farag S."/>
            <person name="Shank E.A."/>
            <person name="Bowers A."/>
        </authorList>
    </citation>
    <scope>NUCLEOTIDE SEQUENCE [LARGE SCALE GENOMIC DNA]</scope>
    <source>
        <strain evidence="2 4">AFS080080</strain>
    </source>
</reference>
<evidence type="ECO:0000313" key="2">
    <source>
        <dbReference type="EMBL" id="PFZ18955.1"/>
    </source>
</evidence>
<dbReference type="Proteomes" id="UP000223311">
    <property type="component" value="Unassembled WGS sequence"/>
</dbReference>
<organism evidence="1 3">
    <name type="scientific">Bacillus wiedmannii</name>
    <dbReference type="NCBI Taxonomy" id="1890302"/>
    <lineage>
        <taxon>Bacteria</taxon>
        <taxon>Bacillati</taxon>
        <taxon>Bacillota</taxon>
        <taxon>Bacilli</taxon>
        <taxon>Bacillales</taxon>
        <taxon>Bacillaceae</taxon>
        <taxon>Bacillus</taxon>
        <taxon>Bacillus cereus group</taxon>
    </lineage>
</organism>
<reference evidence="1 3" key="1">
    <citation type="submission" date="2016-10" db="EMBL/GenBank/DDBJ databases">
        <title>Comparative genomics of Bacillus thuringiensis reveals a path to pathogens against multiple invertebrate hosts.</title>
        <authorList>
            <person name="Zheng J."/>
            <person name="Gao Q."/>
            <person name="Liu H."/>
            <person name="Peng D."/>
            <person name="Ruan L."/>
            <person name="Sun M."/>
        </authorList>
    </citation>
    <scope>NUCLEOTIDE SEQUENCE [LARGE SCALE GENOMIC DNA]</scope>
    <source>
        <strain evidence="1">BGSC 4BK1</strain>
    </source>
</reference>
<comment type="caution">
    <text evidence="1">The sequence shown here is derived from an EMBL/GenBank/DDBJ whole genome shotgun (WGS) entry which is preliminary data.</text>
</comment>
<evidence type="ECO:0000313" key="1">
    <source>
        <dbReference type="EMBL" id="OTX85809.1"/>
    </source>
</evidence>
<proteinExistence type="predicted"/>
<protein>
    <submittedName>
        <fullName evidence="1">Uncharacterized protein</fullName>
    </submittedName>
</protein>
<dbReference type="Proteomes" id="UP000194945">
    <property type="component" value="Unassembled WGS sequence"/>
</dbReference>
<gene>
    <name evidence="1" type="ORF">BK730_22610</name>
    <name evidence="2" type="ORF">COL66_29520</name>
</gene>
<evidence type="ECO:0000313" key="3">
    <source>
        <dbReference type="Proteomes" id="UP000194945"/>
    </source>
</evidence>
<name>A0A2C3W799_9BACI</name>
<dbReference type="EMBL" id="NFDE01000061">
    <property type="protein sequence ID" value="OTX85809.1"/>
    <property type="molecule type" value="Genomic_DNA"/>
</dbReference>
<accession>A0A2C3W799</accession>
<dbReference type="EMBL" id="NVGE01000080">
    <property type="protein sequence ID" value="PFZ18955.1"/>
    <property type="molecule type" value="Genomic_DNA"/>
</dbReference>
<sequence>MNVAWHKPTCLLPYTCTDCSLKTEDMRLVAEKCCNQPHIFNVLAPHVCRNCENQAKVGNVVSQRTRYLCFHCRDYGQSMLR</sequence>
<dbReference type="AlphaFoldDB" id="A0A2C3W799"/>
<accession>A0A2C9YK98</accession>